<evidence type="ECO:0000256" key="5">
    <source>
        <dbReference type="ARBA" id="ARBA00022741"/>
    </source>
</evidence>
<dbReference type="GO" id="GO:0008021">
    <property type="term" value="C:synaptic vesicle"/>
    <property type="evidence" value="ECO:0007669"/>
    <property type="project" value="TreeGrafter"/>
</dbReference>
<keyword evidence="2" id="KW-0813">Transport</keyword>
<keyword evidence="3" id="KW-1003">Cell membrane</keyword>
<keyword evidence="4" id="KW-0677">Repeat</keyword>
<protein>
    <submittedName>
        <fullName evidence="8">Chloride voltage-gated channel 3</fullName>
    </submittedName>
</protein>
<keyword evidence="3" id="KW-0472">Membrane</keyword>
<sequence length="211" mass="23859">MESEQLFHRGYYRNSYNSITSASSDEELLDGAGVITDFQTSEDDNLLDGDTVVGTHYTMTNGGSINSSTHLLDLLDEPIPGVGTYDDFHTIDWVREKCKDRERHRRINSKKKESAWEMTKSLYDAWSGWLVVTLTGLASGALAGLIDIAADWMTDLKEGICLNALWYNHEQCCWGSSETTFEERDKCPQWKTWAELIIGQAEVSLLCLKMN</sequence>
<dbReference type="EMBL" id="JACASF010000004">
    <property type="protein sequence ID" value="KAF6479483.1"/>
    <property type="molecule type" value="Genomic_DNA"/>
</dbReference>
<organism evidence="8 9">
    <name type="scientific">Molossus molossus</name>
    <name type="common">Pallas' mastiff bat</name>
    <name type="synonym">Vespertilio molossus</name>
    <dbReference type="NCBI Taxonomy" id="27622"/>
    <lineage>
        <taxon>Eukaryota</taxon>
        <taxon>Metazoa</taxon>
        <taxon>Chordata</taxon>
        <taxon>Craniata</taxon>
        <taxon>Vertebrata</taxon>
        <taxon>Euteleostomi</taxon>
        <taxon>Mammalia</taxon>
        <taxon>Eutheria</taxon>
        <taxon>Laurasiatheria</taxon>
        <taxon>Chiroptera</taxon>
        <taxon>Yangochiroptera</taxon>
        <taxon>Molossidae</taxon>
        <taxon>Molossus</taxon>
    </lineage>
</organism>
<dbReference type="GO" id="GO:0005524">
    <property type="term" value="F:ATP binding"/>
    <property type="evidence" value="ECO:0007669"/>
    <property type="project" value="UniProtKB-KW"/>
</dbReference>
<dbReference type="InterPro" id="IPR014743">
    <property type="entry name" value="Cl-channel_core"/>
</dbReference>
<keyword evidence="2" id="KW-0050">Antiport</keyword>
<gene>
    <name evidence="8" type="ORF">HJG59_002934</name>
</gene>
<name>A0A7J8I4G7_MOLMO</name>
<dbReference type="GO" id="GO:0005886">
    <property type="term" value="C:plasma membrane"/>
    <property type="evidence" value="ECO:0007669"/>
    <property type="project" value="UniProtKB-SubCell"/>
</dbReference>
<evidence type="ECO:0000256" key="4">
    <source>
        <dbReference type="ARBA" id="ARBA00022737"/>
    </source>
</evidence>
<proteinExistence type="predicted"/>
<dbReference type="GO" id="GO:0005247">
    <property type="term" value="F:voltage-gated chloride channel activity"/>
    <property type="evidence" value="ECO:0007669"/>
    <property type="project" value="TreeGrafter"/>
</dbReference>
<accession>A0A7J8I4G7</accession>
<reference evidence="8 9" key="1">
    <citation type="journal article" date="2020" name="Nature">
        <title>Six reference-quality genomes reveal evolution of bat adaptations.</title>
        <authorList>
            <person name="Jebb D."/>
            <person name="Huang Z."/>
            <person name="Pippel M."/>
            <person name="Hughes G.M."/>
            <person name="Lavrichenko K."/>
            <person name="Devanna P."/>
            <person name="Winkler S."/>
            <person name="Jermiin L.S."/>
            <person name="Skirmuntt E.C."/>
            <person name="Katzourakis A."/>
            <person name="Burkitt-Gray L."/>
            <person name="Ray D.A."/>
            <person name="Sullivan K.A.M."/>
            <person name="Roscito J.G."/>
            <person name="Kirilenko B.M."/>
            <person name="Davalos L.M."/>
            <person name="Corthals A.P."/>
            <person name="Power M.L."/>
            <person name="Jones G."/>
            <person name="Ransome R.D."/>
            <person name="Dechmann D.K.N."/>
            <person name="Locatelli A.G."/>
            <person name="Puechmaille S.J."/>
            <person name="Fedrigo O."/>
            <person name="Jarvis E.D."/>
            <person name="Hiller M."/>
            <person name="Vernes S.C."/>
            <person name="Myers E.W."/>
            <person name="Teeling E.C."/>
        </authorList>
    </citation>
    <scope>NUCLEOTIDE SEQUENCE [LARGE SCALE GENOMIC DNA]</scope>
    <source>
        <strain evidence="8">MMolMol1</strain>
        <tissue evidence="8">Muscle</tissue>
    </source>
</reference>
<dbReference type="Proteomes" id="UP000550707">
    <property type="component" value="Unassembled WGS sequence"/>
</dbReference>
<evidence type="ECO:0000256" key="1">
    <source>
        <dbReference type="ARBA" id="ARBA00004651"/>
    </source>
</evidence>
<keyword evidence="7" id="KW-0406">Ion transport</keyword>
<dbReference type="InterPro" id="IPR002245">
    <property type="entry name" value="ClC3"/>
</dbReference>
<dbReference type="AlphaFoldDB" id="A0A7J8I4G7"/>
<evidence type="ECO:0000313" key="8">
    <source>
        <dbReference type="EMBL" id="KAF6479483.1"/>
    </source>
</evidence>
<comment type="subcellular location">
    <subcellularLocation>
        <location evidence="1">Cell membrane</location>
        <topology evidence="1">Multi-pass membrane protein</topology>
    </subcellularLocation>
</comment>
<evidence type="ECO:0000313" key="9">
    <source>
        <dbReference type="Proteomes" id="UP000550707"/>
    </source>
</evidence>
<evidence type="ECO:0000256" key="3">
    <source>
        <dbReference type="ARBA" id="ARBA00022475"/>
    </source>
</evidence>
<evidence type="ECO:0000256" key="6">
    <source>
        <dbReference type="ARBA" id="ARBA00022840"/>
    </source>
</evidence>
<dbReference type="PRINTS" id="PR01114">
    <property type="entry name" value="CLCHANNEL3"/>
</dbReference>
<keyword evidence="9" id="KW-1185">Reference proteome</keyword>
<dbReference type="GO" id="GO:0062158">
    <property type="term" value="F:chloride:proton antiporter activity"/>
    <property type="evidence" value="ECO:0007669"/>
    <property type="project" value="InterPro"/>
</dbReference>
<evidence type="ECO:0000256" key="7">
    <source>
        <dbReference type="ARBA" id="ARBA00023065"/>
    </source>
</evidence>
<dbReference type="PANTHER" id="PTHR45711:SF8">
    <property type="entry name" value="H(+)_CL(-) EXCHANGE TRANSPORTER 3"/>
    <property type="match status" value="1"/>
</dbReference>
<dbReference type="GO" id="GO:0005769">
    <property type="term" value="C:early endosome"/>
    <property type="evidence" value="ECO:0007669"/>
    <property type="project" value="TreeGrafter"/>
</dbReference>
<keyword evidence="5" id="KW-0547">Nucleotide-binding</keyword>
<dbReference type="SUPFAM" id="SSF81340">
    <property type="entry name" value="Clc chloride channel"/>
    <property type="match status" value="1"/>
</dbReference>
<keyword evidence="6" id="KW-0067">ATP-binding</keyword>
<dbReference type="PANTHER" id="PTHR45711">
    <property type="entry name" value="CHLORIDE CHANNEL PROTEIN"/>
    <property type="match status" value="1"/>
</dbReference>
<dbReference type="GO" id="GO:0005794">
    <property type="term" value="C:Golgi apparatus"/>
    <property type="evidence" value="ECO:0007669"/>
    <property type="project" value="TreeGrafter"/>
</dbReference>
<evidence type="ECO:0000256" key="2">
    <source>
        <dbReference type="ARBA" id="ARBA00022449"/>
    </source>
</evidence>
<comment type="caution">
    <text evidence="8">The sequence shown here is derived from an EMBL/GenBank/DDBJ whole genome shotgun (WGS) entry which is preliminary data.</text>
</comment>